<reference evidence="7" key="2">
    <citation type="journal article" date="2013" name="Nat. Commun.">
        <title>Genome of the Chinese tree shrew.</title>
        <authorList>
            <person name="Fan Y."/>
            <person name="Huang Z.Y."/>
            <person name="Cao C.C."/>
            <person name="Chen C.S."/>
            <person name="Chen Y.X."/>
            <person name="Fan D.D."/>
            <person name="He J."/>
            <person name="Hou H.L."/>
            <person name="Hu L."/>
            <person name="Hu X.T."/>
            <person name="Jiang X.T."/>
            <person name="Lai R."/>
            <person name="Lang Y.S."/>
            <person name="Liang B."/>
            <person name="Liao S.G."/>
            <person name="Mu D."/>
            <person name="Ma Y.Y."/>
            <person name="Niu Y.Y."/>
            <person name="Sun X.Q."/>
            <person name="Xia J.Q."/>
            <person name="Xiao J."/>
            <person name="Xiong Z.Q."/>
            <person name="Xu L."/>
            <person name="Yang L."/>
            <person name="Zhang Y."/>
            <person name="Zhao W."/>
            <person name="Zhao X.D."/>
            <person name="Zheng Y.T."/>
            <person name="Zhou J.M."/>
            <person name="Zhu Y.B."/>
            <person name="Zhang G.J."/>
            <person name="Wang J."/>
            <person name="Yao Y.G."/>
        </authorList>
    </citation>
    <scope>NUCLEOTIDE SEQUENCE [LARGE SCALE GENOMIC DNA]</scope>
</reference>
<evidence type="ECO:0000256" key="1">
    <source>
        <dbReference type="ARBA" id="ARBA00004141"/>
    </source>
</evidence>
<protein>
    <submittedName>
        <fullName evidence="6">Sarcospan</fullName>
    </submittedName>
</protein>
<keyword evidence="7" id="KW-1185">Reference proteome</keyword>
<proteinExistence type="predicted"/>
<dbReference type="GO" id="GO:0042383">
    <property type="term" value="C:sarcolemma"/>
    <property type="evidence" value="ECO:0007669"/>
    <property type="project" value="TreeGrafter"/>
</dbReference>
<feature type="transmembrane region" description="Helical" evidence="5">
    <location>
        <begin position="48"/>
        <end position="71"/>
    </location>
</feature>
<keyword evidence="4 5" id="KW-0472">Membrane</keyword>
<name>L9LFD3_TUPCH</name>
<evidence type="ECO:0000256" key="5">
    <source>
        <dbReference type="SAM" id="Phobius"/>
    </source>
</evidence>
<dbReference type="PANTHER" id="PTHR15260:SF1">
    <property type="entry name" value="SARCOSPAN"/>
    <property type="match status" value="1"/>
</dbReference>
<evidence type="ECO:0000256" key="4">
    <source>
        <dbReference type="ARBA" id="ARBA00023136"/>
    </source>
</evidence>
<dbReference type="EMBL" id="KB320405">
    <property type="protein sequence ID" value="ELW72537.1"/>
    <property type="molecule type" value="Genomic_DNA"/>
</dbReference>
<evidence type="ECO:0000256" key="3">
    <source>
        <dbReference type="ARBA" id="ARBA00022989"/>
    </source>
</evidence>
<feature type="transmembrane region" description="Helical" evidence="5">
    <location>
        <begin position="242"/>
        <end position="263"/>
    </location>
</feature>
<feature type="transmembrane region" description="Helical" evidence="5">
    <location>
        <begin position="12"/>
        <end position="36"/>
    </location>
</feature>
<dbReference type="STRING" id="246437.L9LFD3"/>
<sequence length="362" mass="39461">MGKDKQTRAPRFPLLLALLQLALGIAVTVVGFLMASISSSLLVRDTPFWAGIIVCLVAYLGLFMLCVSYQVDERTCIQFSMKLGRNELQPVFQALQGTAGRSDIPCTSHGFRRLCRPFRLGSGLLPFLVAQLSPGPPGFSETCRVHVLAETIRGAFPGVHVQEAPGLLRQSPSRAEQSRAACCRGAPAIQATREGRPTEQMPTRWGVSALTWAFPAGNRCTCVLTANSSQSSAGYARNAAMLLYFMLSALGLMVCVLAVAFAAHHFSQLAQLTCETTPDSCQCKLPSSEPLSRTFVYRDVTDCTSVTGTFKLFLLIQMILNLVGGLVCLLACFVMWKHRYQVFYVGVRMCALTTSEGQQQKV</sequence>
<reference evidence="7" key="1">
    <citation type="submission" date="2012-07" db="EMBL/GenBank/DDBJ databases">
        <title>Genome of the Chinese tree shrew, a rising model animal genetically related to primates.</title>
        <authorList>
            <person name="Zhang G."/>
            <person name="Fan Y."/>
            <person name="Yao Y."/>
            <person name="Huang Z."/>
        </authorList>
    </citation>
    <scope>NUCLEOTIDE SEQUENCE [LARGE SCALE GENOMIC DNA]</scope>
</reference>
<dbReference type="Pfam" id="PF04103">
    <property type="entry name" value="CD20"/>
    <property type="match status" value="2"/>
</dbReference>
<keyword evidence="3 5" id="KW-1133">Transmembrane helix</keyword>
<dbReference type="GO" id="GO:0016010">
    <property type="term" value="C:dystrophin-associated glycoprotein complex"/>
    <property type="evidence" value="ECO:0007669"/>
    <property type="project" value="InterPro"/>
</dbReference>
<keyword evidence="2 5" id="KW-0812">Transmembrane</keyword>
<feature type="transmembrane region" description="Helical" evidence="5">
    <location>
        <begin position="314"/>
        <end position="336"/>
    </location>
</feature>
<dbReference type="InterPro" id="IPR030429">
    <property type="entry name" value="Sarcospan"/>
</dbReference>
<dbReference type="AlphaFoldDB" id="L9LFD3"/>
<dbReference type="PANTHER" id="PTHR15260">
    <property type="entry name" value="SARCOSPAN"/>
    <property type="match status" value="1"/>
</dbReference>
<dbReference type="InParanoid" id="L9LFD3"/>
<dbReference type="FunCoup" id="L9LFD3">
    <property type="interactions" value="367"/>
</dbReference>
<dbReference type="InterPro" id="IPR007237">
    <property type="entry name" value="CD20-like"/>
</dbReference>
<evidence type="ECO:0000256" key="2">
    <source>
        <dbReference type="ARBA" id="ARBA00022692"/>
    </source>
</evidence>
<evidence type="ECO:0000313" key="7">
    <source>
        <dbReference type="Proteomes" id="UP000011518"/>
    </source>
</evidence>
<dbReference type="eggNOG" id="ENOG502RYPH">
    <property type="taxonomic scope" value="Eukaryota"/>
</dbReference>
<comment type="subcellular location">
    <subcellularLocation>
        <location evidence="1">Membrane</location>
        <topology evidence="1">Multi-pass membrane protein</topology>
    </subcellularLocation>
</comment>
<gene>
    <name evidence="6" type="ORF">TREES_T100009599</name>
</gene>
<organism evidence="6 7">
    <name type="scientific">Tupaia chinensis</name>
    <name type="common">Chinese tree shrew</name>
    <name type="synonym">Tupaia belangeri chinensis</name>
    <dbReference type="NCBI Taxonomy" id="246437"/>
    <lineage>
        <taxon>Eukaryota</taxon>
        <taxon>Metazoa</taxon>
        <taxon>Chordata</taxon>
        <taxon>Craniata</taxon>
        <taxon>Vertebrata</taxon>
        <taxon>Euteleostomi</taxon>
        <taxon>Mammalia</taxon>
        <taxon>Eutheria</taxon>
        <taxon>Euarchontoglires</taxon>
        <taxon>Scandentia</taxon>
        <taxon>Tupaiidae</taxon>
        <taxon>Tupaia</taxon>
    </lineage>
</organism>
<evidence type="ECO:0000313" key="6">
    <source>
        <dbReference type="EMBL" id="ELW72537.1"/>
    </source>
</evidence>
<dbReference type="Proteomes" id="UP000011518">
    <property type="component" value="Unassembled WGS sequence"/>
</dbReference>
<accession>L9LFD3</accession>